<dbReference type="PROSITE" id="PS00759">
    <property type="entry name" value="ARGE_DAPE_CPG2_2"/>
    <property type="match status" value="1"/>
</dbReference>
<dbReference type="InterPro" id="IPR010169">
    <property type="entry name" value="AcOrn-deacetyl"/>
</dbReference>
<evidence type="ECO:0000256" key="1">
    <source>
        <dbReference type="ARBA" id="ARBA00001947"/>
    </source>
</evidence>
<dbReference type="Gene3D" id="3.30.70.360">
    <property type="match status" value="1"/>
</dbReference>
<keyword evidence="4" id="KW-0055">Arginine biosynthesis</keyword>
<evidence type="ECO:0000256" key="5">
    <source>
        <dbReference type="ARBA" id="ARBA00022605"/>
    </source>
</evidence>
<keyword evidence="11" id="KW-1185">Reference proteome</keyword>
<dbReference type="InterPro" id="IPR001261">
    <property type="entry name" value="ArgE/DapE_CS"/>
</dbReference>
<organism evidence="10 11">
    <name type="scientific">Rhodovibrio sodomensis</name>
    <dbReference type="NCBI Taxonomy" id="1088"/>
    <lineage>
        <taxon>Bacteria</taxon>
        <taxon>Pseudomonadati</taxon>
        <taxon>Pseudomonadota</taxon>
        <taxon>Alphaproteobacteria</taxon>
        <taxon>Rhodospirillales</taxon>
        <taxon>Rhodovibrionaceae</taxon>
        <taxon>Rhodovibrio</taxon>
    </lineage>
</organism>
<evidence type="ECO:0000313" key="11">
    <source>
        <dbReference type="Proteomes" id="UP001296873"/>
    </source>
</evidence>
<reference evidence="10 11" key="1">
    <citation type="journal article" date="2020" name="Microorganisms">
        <title>Osmotic Adaptation and Compatible Solute Biosynthesis of Phototrophic Bacteria as Revealed from Genome Analyses.</title>
        <authorList>
            <person name="Imhoff J.F."/>
            <person name="Rahn T."/>
            <person name="Kunzel S."/>
            <person name="Keller A."/>
            <person name="Neulinger S.C."/>
        </authorList>
    </citation>
    <scope>NUCLEOTIDE SEQUENCE [LARGE SCALE GENOMIC DNA]</scope>
    <source>
        <strain evidence="10 11">DSM 9895</strain>
    </source>
</reference>
<accession>A0ABS1DLY8</accession>
<dbReference type="InterPro" id="IPR050072">
    <property type="entry name" value="Peptidase_M20A"/>
</dbReference>
<keyword evidence="8" id="KW-0862">Zinc</keyword>
<dbReference type="SUPFAM" id="SSF55031">
    <property type="entry name" value="Bacterial exopeptidase dimerisation domain"/>
    <property type="match status" value="1"/>
</dbReference>
<evidence type="ECO:0000256" key="2">
    <source>
        <dbReference type="ARBA" id="ARBA00005691"/>
    </source>
</evidence>
<dbReference type="EMBL" id="NRRL01000203">
    <property type="protein sequence ID" value="MBK1671499.1"/>
    <property type="molecule type" value="Genomic_DNA"/>
</dbReference>
<keyword evidence="5" id="KW-0028">Amino-acid biosynthesis</keyword>
<dbReference type="CDD" id="cd03894">
    <property type="entry name" value="M20_ArgE"/>
    <property type="match status" value="1"/>
</dbReference>
<evidence type="ECO:0000256" key="8">
    <source>
        <dbReference type="ARBA" id="ARBA00022833"/>
    </source>
</evidence>
<dbReference type="PANTHER" id="PTHR43808">
    <property type="entry name" value="ACETYLORNITHINE DEACETYLASE"/>
    <property type="match status" value="1"/>
</dbReference>
<protein>
    <submittedName>
        <fullName evidence="10">Acetylornithine deacetylase</fullName>
    </submittedName>
</protein>
<evidence type="ECO:0000256" key="9">
    <source>
        <dbReference type="ARBA" id="ARBA00023285"/>
    </source>
</evidence>
<dbReference type="InterPro" id="IPR002933">
    <property type="entry name" value="Peptidase_M20"/>
</dbReference>
<evidence type="ECO:0000256" key="7">
    <source>
        <dbReference type="ARBA" id="ARBA00022801"/>
    </source>
</evidence>
<name>A0ABS1DLY8_9PROT</name>
<keyword evidence="6" id="KW-0479">Metal-binding</keyword>
<dbReference type="InterPro" id="IPR036264">
    <property type="entry name" value="Bact_exopeptidase_dim_dom"/>
</dbReference>
<sequence>MSTHGPRYTAKEMLAELVGFDTVSHTSNLALIAFVEDYLAAHGIPSTRVPNDDGTKASLYATIGPNVEGGVVLSGHADVVPTAHQTWASDPFTLTERGSRLYGRGTSDMKGFLACALSLVPEFAAAGLARPVHLAISYDEEVGCLGCVDMVRQLAEGAIAPPRGVIVGEPTEMRLVVAHKGINGYETTVTGKETHSSQTQLGANAIMAAGSLIAELQRLADRARETAPADGPFTPPHATVSVGTIQGGHALNIVPGRCRFAWECRTLPGEDRDAYARGLDRFAWETVLPRLQASAPEAAIETVQH</sequence>
<comment type="cofactor">
    <cofactor evidence="1">
        <name>Zn(2+)</name>
        <dbReference type="ChEBI" id="CHEBI:29105"/>
    </cofactor>
</comment>
<proteinExistence type="inferred from homology"/>
<keyword evidence="3" id="KW-0963">Cytoplasm</keyword>
<dbReference type="NCBIfam" id="TIGR01892">
    <property type="entry name" value="AcOrn-deacetyl"/>
    <property type="match status" value="1"/>
</dbReference>
<comment type="similarity">
    <text evidence="2">Belongs to the peptidase M20A family. ArgE subfamily.</text>
</comment>
<keyword evidence="7" id="KW-0378">Hydrolase</keyword>
<keyword evidence="9" id="KW-0170">Cobalt</keyword>
<dbReference type="Gene3D" id="3.40.630.10">
    <property type="entry name" value="Zn peptidases"/>
    <property type="match status" value="1"/>
</dbReference>
<dbReference type="RefSeq" id="WP_200344440.1">
    <property type="nucleotide sequence ID" value="NZ_NRRL01000203.1"/>
</dbReference>
<gene>
    <name evidence="10" type="primary">argE</name>
    <name evidence="10" type="ORF">CKO28_26220</name>
</gene>
<evidence type="ECO:0000256" key="6">
    <source>
        <dbReference type="ARBA" id="ARBA00022723"/>
    </source>
</evidence>
<dbReference type="PANTHER" id="PTHR43808:SF31">
    <property type="entry name" value="N-ACETYL-L-CITRULLINE DEACETYLASE"/>
    <property type="match status" value="1"/>
</dbReference>
<evidence type="ECO:0000256" key="4">
    <source>
        <dbReference type="ARBA" id="ARBA00022571"/>
    </source>
</evidence>
<dbReference type="Pfam" id="PF01546">
    <property type="entry name" value="Peptidase_M20"/>
    <property type="match status" value="1"/>
</dbReference>
<dbReference type="SUPFAM" id="SSF53187">
    <property type="entry name" value="Zn-dependent exopeptidases"/>
    <property type="match status" value="1"/>
</dbReference>
<dbReference type="Proteomes" id="UP001296873">
    <property type="component" value="Unassembled WGS sequence"/>
</dbReference>
<feature type="non-terminal residue" evidence="10">
    <location>
        <position position="305"/>
    </location>
</feature>
<comment type="caution">
    <text evidence="10">The sequence shown here is derived from an EMBL/GenBank/DDBJ whole genome shotgun (WGS) entry which is preliminary data.</text>
</comment>
<evidence type="ECO:0000313" key="10">
    <source>
        <dbReference type="EMBL" id="MBK1671499.1"/>
    </source>
</evidence>
<evidence type="ECO:0000256" key="3">
    <source>
        <dbReference type="ARBA" id="ARBA00022490"/>
    </source>
</evidence>